<feature type="domain" description="C2H2-type" evidence="3">
    <location>
        <begin position="222"/>
        <end position="250"/>
    </location>
</feature>
<keyword evidence="1" id="KW-0862">Zinc</keyword>
<dbReference type="GO" id="GO:0008270">
    <property type="term" value="F:zinc ion binding"/>
    <property type="evidence" value="ECO:0007669"/>
    <property type="project" value="UniProtKB-KW"/>
</dbReference>
<dbReference type="InterPro" id="IPR013087">
    <property type="entry name" value="Znf_C2H2_type"/>
</dbReference>
<dbReference type="PROSITE" id="PS50157">
    <property type="entry name" value="ZINC_FINGER_C2H2_2"/>
    <property type="match status" value="1"/>
</dbReference>
<keyword evidence="4" id="KW-1185">Reference proteome</keyword>
<name>A0A158PAM7_ANGCA</name>
<proteinExistence type="predicted"/>
<evidence type="ECO:0000313" key="4">
    <source>
        <dbReference type="Proteomes" id="UP000035642"/>
    </source>
</evidence>
<keyword evidence="1" id="KW-0863">Zinc-finger</keyword>
<protein>
    <submittedName>
        <fullName evidence="5">C2H2-type domain-containing protein</fullName>
    </submittedName>
</protein>
<keyword evidence="1" id="KW-0479">Metal-binding</keyword>
<dbReference type="Proteomes" id="UP000035642">
    <property type="component" value="Unassembled WGS sequence"/>
</dbReference>
<accession>A0A158PAM7</accession>
<dbReference type="STRING" id="6313.A0A158PAM7"/>
<organism evidence="4 5">
    <name type="scientific">Angiostrongylus cantonensis</name>
    <name type="common">Rat lungworm</name>
    <dbReference type="NCBI Taxonomy" id="6313"/>
    <lineage>
        <taxon>Eukaryota</taxon>
        <taxon>Metazoa</taxon>
        <taxon>Ecdysozoa</taxon>
        <taxon>Nematoda</taxon>
        <taxon>Chromadorea</taxon>
        <taxon>Rhabditida</taxon>
        <taxon>Rhabditina</taxon>
        <taxon>Rhabditomorpha</taxon>
        <taxon>Strongyloidea</taxon>
        <taxon>Metastrongylidae</taxon>
        <taxon>Angiostrongylus</taxon>
    </lineage>
</organism>
<sequence>LSKPMQQQKWQSVEIAARERMIIDRSYAAAIAASQEAQQQVSQQSQMVNRANSDNNGAFVVVQDQGVVGERPWEHEEHNHDENVSMEEEKPLDSSQIVDTKSSMSSYKCTNIISRLPMSAHPNAVMRSASTVEQKLILDVKSSVGSASQSSQCTSSPHITPLESIITTRPLLSERLTTSFGAPRDGGEHRSSDSIQTSVPAGGSSVAKLSPSRQTTLLSSEFQCPECMKTYSCRKNVKRHRMAVHKLSQEEVSRPVGASHSIGNVGDPTSIPQLGQQLNNRFSGARNDLKIDSQQQLLASRYQDKVGSSWVNSHQLHHPSLETSWGRSREYVDDEESAETARIAAELKRSVEQEMAEIEGKKPRTELAEADTTFNEETESGCSLTHDSTRMQSLNAPVTGQPNANVSAHSSLKSWIDQK</sequence>
<feature type="compositionally biased region" description="Polar residues" evidence="2">
    <location>
        <begin position="380"/>
        <end position="413"/>
    </location>
</feature>
<feature type="region of interest" description="Disordered" evidence="2">
    <location>
        <begin position="354"/>
        <end position="419"/>
    </location>
</feature>
<evidence type="ECO:0000259" key="3">
    <source>
        <dbReference type="PROSITE" id="PS50157"/>
    </source>
</evidence>
<dbReference type="AlphaFoldDB" id="A0A158PAM7"/>
<dbReference type="WBParaSite" id="ACAC_0000972201-mRNA-1">
    <property type="protein sequence ID" value="ACAC_0000972201-mRNA-1"/>
    <property type="gene ID" value="ACAC_0000972201"/>
</dbReference>
<feature type="region of interest" description="Disordered" evidence="2">
    <location>
        <begin position="178"/>
        <end position="209"/>
    </location>
</feature>
<evidence type="ECO:0000256" key="2">
    <source>
        <dbReference type="SAM" id="MobiDB-lite"/>
    </source>
</evidence>
<reference evidence="5" key="2">
    <citation type="submission" date="2016-04" db="UniProtKB">
        <authorList>
            <consortium name="WormBaseParasite"/>
        </authorList>
    </citation>
    <scope>IDENTIFICATION</scope>
</reference>
<evidence type="ECO:0000256" key="1">
    <source>
        <dbReference type="PROSITE-ProRule" id="PRU00042"/>
    </source>
</evidence>
<feature type="compositionally biased region" description="Basic and acidic residues" evidence="2">
    <location>
        <begin position="354"/>
        <end position="367"/>
    </location>
</feature>
<dbReference type="PROSITE" id="PS00028">
    <property type="entry name" value="ZINC_FINGER_C2H2_1"/>
    <property type="match status" value="1"/>
</dbReference>
<evidence type="ECO:0000313" key="5">
    <source>
        <dbReference type="WBParaSite" id="ACAC_0000972201-mRNA-1"/>
    </source>
</evidence>
<reference evidence="4" key="1">
    <citation type="submission" date="2012-09" db="EMBL/GenBank/DDBJ databases">
        <authorList>
            <person name="Martin A.A."/>
        </authorList>
    </citation>
    <scope>NUCLEOTIDE SEQUENCE</scope>
</reference>